<dbReference type="GO" id="GO:0042802">
    <property type="term" value="F:identical protein binding"/>
    <property type="evidence" value="ECO:0007669"/>
    <property type="project" value="UniProtKB-ARBA"/>
</dbReference>
<dbReference type="GO" id="GO:0005829">
    <property type="term" value="C:cytosol"/>
    <property type="evidence" value="ECO:0007669"/>
    <property type="project" value="TreeGrafter"/>
</dbReference>
<name>X1C130_9ZZZZ</name>
<comment type="caution">
    <text evidence="6">The sequence shown here is derived from an EMBL/GenBank/DDBJ whole genome shotgun (WGS) entry which is preliminary data.</text>
</comment>
<dbReference type="AlphaFoldDB" id="X1C130"/>
<reference evidence="6" key="1">
    <citation type="journal article" date="2014" name="Front. Microbiol.">
        <title>High frequency of phylogenetically diverse reductive dehalogenase-homologous genes in deep subseafloor sedimentary metagenomes.</title>
        <authorList>
            <person name="Kawai M."/>
            <person name="Futagami T."/>
            <person name="Toyoda A."/>
            <person name="Takaki Y."/>
            <person name="Nishi S."/>
            <person name="Hori S."/>
            <person name="Arai W."/>
            <person name="Tsubouchi T."/>
            <person name="Morono Y."/>
            <person name="Uchiyama I."/>
            <person name="Ito T."/>
            <person name="Fujiyama A."/>
            <person name="Inagaki F."/>
            <person name="Takami H."/>
        </authorList>
    </citation>
    <scope>NUCLEOTIDE SEQUENCE</scope>
    <source>
        <strain evidence="6">Expedition CK06-06</strain>
    </source>
</reference>
<keyword evidence="2" id="KW-0479">Metal-binding</keyword>
<dbReference type="SUPFAM" id="SSF53927">
    <property type="entry name" value="Cytidine deaminase-like"/>
    <property type="match status" value="1"/>
</dbReference>
<dbReference type="PANTHER" id="PTHR11644:SF2">
    <property type="entry name" value="CYTIDINE DEAMINASE"/>
    <property type="match status" value="1"/>
</dbReference>
<dbReference type="Pfam" id="PF00383">
    <property type="entry name" value="dCMP_cyt_deam_1"/>
    <property type="match status" value="1"/>
</dbReference>
<dbReference type="InterPro" id="IPR016192">
    <property type="entry name" value="APOBEC/CMP_deaminase_Zn-bd"/>
</dbReference>
<dbReference type="GO" id="GO:0004126">
    <property type="term" value="F:cytidine deaminase activity"/>
    <property type="evidence" value="ECO:0007669"/>
    <property type="project" value="TreeGrafter"/>
</dbReference>
<dbReference type="EMBL" id="BART01028351">
    <property type="protein sequence ID" value="GAG90178.1"/>
    <property type="molecule type" value="Genomic_DNA"/>
</dbReference>
<dbReference type="Gene3D" id="3.40.140.10">
    <property type="entry name" value="Cytidine Deaminase, domain 2"/>
    <property type="match status" value="1"/>
</dbReference>
<feature type="domain" description="CMP/dCMP-type deaminase" evidence="5">
    <location>
        <begin position="21"/>
        <end position="149"/>
    </location>
</feature>
<gene>
    <name evidence="6" type="ORF">S01H4_50014</name>
</gene>
<keyword evidence="3" id="KW-0378">Hydrolase</keyword>
<evidence type="ECO:0000256" key="1">
    <source>
        <dbReference type="ARBA" id="ARBA00006576"/>
    </source>
</evidence>
<dbReference type="CDD" id="cd01283">
    <property type="entry name" value="cytidine_deaminase"/>
    <property type="match status" value="1"/>
</dbReference>
<dbReference type="InterPro" id="IPR050202">
    <property type="entry name" value="Cyt/Deoxycyt_deaminase"/>
</dbReference>
<dbReference type="GO" id="GO:0008270">
    <property type="term" value="F:zinc ion binding"/>
    <property type="evidence" value="ECO:0007669"/>
    <property type="project" value="InterPro"/>
</dbReference>
<organism evidence="6">
    <name type="scientific">marine sediment metagenome</name>
    <dbReference type="NCBI Taxonomy" id="412755"/>
    <lineage>
        <taxon>unclassified sequences</taxon>
        <taxon>metagenomes</taxon>
        <taxon>ecological metagenomes</taxon>
    </lineage>
</organism>
<evidence type="ECO:0000256" key="2">
    <source>
        <dbReference type="ARBA" id="ARBA00022723"/>
    </source>
</evidence>
<dbReference type="PANTHER" id="PTHR11644">
    <property type="entry name" value="CYTIDINE DEAMINASE"/>
    <property type="match status" value="1"/>
</dbReference>
<evidence type="ECO:0000256" key="3">
    <source>
        <dbReference type="ARBA" id="ARBA00022801"/>
    </source>
</evidence>
<dbReference type="NCBIfam" id="NF004064">
    <property type="entry name" value="PRK05578.1"/>
    <property type="match status" value="1"/>
</dbReference>
<sequence>MKEKEIKTVFYEYNSLTDLPSEEIRLVEKARQAAKTAYTPYSHFNVGASVLLATGKIIEGSNQENAAYPSGLCAERVALFYASSHFPEIPVRTIAITAYAKNGFLKDPVPPCGSCRQVLIEHENRFQSPIKVILSGRNKTWVIEGARQLLPLVFDHTFLLKR</sequence>
<dbReference type="PROSITE" id="PS00903">
    <property type="entry name" value="CYT_DCMP_DEAMINASES_1"/>
    <property type="match status" value="1"/>
</dbReference>
<protein>
    <recommendedName>
        <fullName evidence="5">CMP/dCMP-type deaminase domain-containing protein</fullName>
    </recommendedName>
</protein>
<evidence type="ECO:0000256" key="4">
    <source>
        <dbReference type="ARBA" id="ARBA00022833"/>
    </source>
</evidence>
<dbReference type="GO" id="GO:0055086">
    <property type="term" value="P:nucleobase-containing small molecule metabolic process"/>
    <property type="evidence" value="ECO:0007669"/>
    <property type="project" value="UniProtKB-ARBA"/>
</dbReference>
<dbReference type="InterPro" id="IPR016193">
    <property type="entry name" value="Cytidine_deaminase-like"/>
</dbReference>
<dbReference type="InterPro" id="IPR002125">
    <property type="entry name" value="CMP_dCMP_dom"/>
</dbReference>
<keyword evidence="4" id="KW-0862">Zinc</keyword>
<proteinExistence type="inferred from homology"/>
<dbReference type="GO" id="GO:0072527">
    <property type="term" value="P:pyrimidine-containing compound metabolic process"/>
    <property type="evidence" value="ECO:0007669"/>
    <property type="project" value="UniProtKB-ARBA"/>
</dbReference>
<comment type="similarity">
    <text evidence="1">Belongs to the cytidine and deoxycytidylate deaminase family.</text>
</comment>
<evidence type="ECO:0000259" key="5">
    <source>
        <dbReference type="PROSITE" id="PS51747"/>
    </source>
</evidence>
<dbReference type="PROSITE" id="PS51747">
    <property type="entry name" value="CYT_DCMP_DEAMINASES_2"/>
    <property type="match status" value="1"/>
</dbReference>
<evidence type="ECO:0000313" key="6">
    <source>
        <dbReference type="EMBL" id="GAG90178.1"/>
    </source>
</evidence>
<accession>X1C130</accession>